<evidence type="ECO:0000259" key="4">
    <source>
        <dbReference type="PROSITE" id="PS50002"/>
    </source>
</evidence>
<dbReference type="SMART" id="SM00326">
    <property type="entry name" value="SH3"/>
    <property type="match status" value="1"/>
</dbReference>
<reference evidence="6 7" key="1">
    <citation type="submission" date="2021-02" db="EMBL/GenBank/DDBJ databases">
        <title>Variation within the Batrachochytrium salamandrivorans European outbreak.</title>
        <authorList>
            <person name="Kelly M."/>
            <person name="Pasmans F."/>
            <person name="Shea T.P."/>
            <person name="Munoz J.F."/>
            <person name="Carranza S."/>
            <person name="Cuomo C.A."/>
            <person name="Martel A."/>
        </authorList>
    </citation>
    <scope>NUCLEOTIDE SEQUENCE [LARGE SCALE GENOMIC DNA]</scope>
    <source>
        <strain evidence="6 7">AMFP18/2</strain>
    </source>
</reference>
<gene>
    <name evidence="6" type="ORF">BASA50_003036</name>
</gene>
<dbReference type="SUPFAM" id="SSF55753">
    <property type="entry name" value="Actin depolymerizing proteins"/>
    <property type="match status" value="1"/>
</dbReference>
<dbReference type="Gene3D" id="2.30.30.40">
    <property type="entry name" value="SH3 Domains"/>
    <property type="match status" value="1"/>
</dbReference>
<protein>
    <recommendedName>
        <fullName evidence="8">ADF-H domain-containing protein</fullName>
    </recommendedName>
</protein>
<dbReference type="Pfam" id="PF00241">
    <property type="entry name" value="Cofilin_ADF"/>
    <property type="match status" value="1"/>
</dbReference>
<evidence type="ECO:0000313" key="7">
    <source>
        <dbReference type="Proteomes" id="UP001648503"/>
    </source>
</evidence>
<evidence type="ECO:0000256" key="3">
    <source>
        <dbReference type="SAM" id="MobiDB-lite"/>
    </source>
</evidence>
<evidence type="ECO:0000259" key="5">
    <source>
        <dbReference type="PROSITE" id="PS51263"/>
    </source>
</evidence>
<organism evidence="6 7">
    <name type="scientific">Batrachochytrium salamandrivorans</name>
    <dbReference type="NCBI Taxonomy" id="1357716"/>
    <lineage>
        <taxon>Eukaryota</taxon>
        <taxon>Fungi</taxon>
        <taxon>Fungi incertae sedis</taxon>
        <taxon>Chytridiomycota</taxon>
        <taxon>Chytridiomycota incertae sedis</taxon>
        <taxon>Chytridiomycetes</taxon>
        <taxon>Rhizophydiales</taxon>
        <taxon>Rhizophydiales incertae sedis</taxon>
        <taxon>Batrachochytrium</taxon>
    </lineage>
</organism>
<evidence type="ECO:0000313" key="6">
    <source>
        <dbReference type="EMBL" id="KAH6599441.1"/>
    </source>
</evidence>
<dbReference type="PROSITE" id="PS50002">
    <property type="entry name" value="SH3"/>
    <property type="match status" value="1"/>
</dbReference>
<dbReference type="InterPro" id="IPR029006">
    <property type="entry name" value="ADF-H/Gelsolin-like_dom_sf"/>
</dbReference>
<feature type="compositionally biased region" description="Low complexity" evidence="3">
    <location>
        <begin position="153"/>
        <end position="167"/>
    </location>
</feature>
<keyword evidence="7" id="KW-1185">Reference proteome</keyword>
<dbReference type="InterPro" id="IPR036028">
    <property type="entry name" value="SH3-like_dom_sf"/>
</dbReference>
<feature type="domain" description="SH3" evidence="4">
    <location>
        <begin position="384"/>
        <end position="440"/>
    </location>
</feature>
<accession>A0ABQ8FMQ6</accession>
<evidence type="ECO:0008006" key="8">
    <source>
        <dbReference type="Google" id="ProtNLM"/>
    </source>
</evidence>
<feature type="compositionally biased region" description="Polar residues" evidence="3">
    <location>
        <begin position="189"/>
        <end position="210"/>
    </location>
</feature>
<dbReference type="CDD" id="cd11819">
    <property type="entry name" value="SH3_Cortactin_like"/>
    <property type="match status" value="1"/>
</dbReference>
<dbReference type="InterPro" id="IPR002108">
    <property type="entry name" value="ADF-H"/>
</dbReference>
<dbReference type="PANTHER" id="PTHR10829:SF25">
    <property type="entry name" value="DREBRIN-LIKE PROTEIN"/>
    <property type="match status" value="1"/>
</dbReference>
<comment type="caution">
    <text evidence="6">The sequence shown here is derived from an EMBL/GenBank/DDBJ whole genome shotgun (WGS) entry which is preliminary data.</text>
</comment>
<dbReference type="Gene3D" id="3.40.20.10">
    <property type="entry name" value="Severin"/>
    <property type="match status" value="1"/>
</dbReference>
<proteinExistence type="predicted"/>
<dbReference type="SUPFAM" id="SSF50044">
    <property type="entry name" value="SH3-domain"/>
    <property type="match status" value="1"/>
</dbReference>
<dbReference type="InterPro" id="IPR001452">
    <property type="entry name" value="SH3_domain"/>
</dbReference>
<evidence type="ECO:0000256" key="2">
    <source>
        <dbReference type="PROSITE-ProRule" id="PRU00192"/>
    </source>
</evidence>
<feature type="region of interest" description="Disordered" evidence="3">
    <location>
        <begin position="143"/>
        <end position="341"/>
    </location>
</feature>
<feature type="compositionally biased region" description="Basic and acidic residues" evidence="3">
    <location>
        <begin position="254"/>
        <end position="341"/>
    </location>
</feature>
<dbReference type="Pfam" id="PF00018">
    <property type="entry name" value="SH3_1"/>
    <property type="match status" value="1"/>
</dbReference>
<dbReference type="PANTHER" id="PTHR10829">
    <property type="entry name" value="CORTACTIN AND DREBRIN"/>
    <property type="match status" value="1"/>
</dbReference>
<feature type="compositionally biased region" description="Low complexity" evidence="3">
    <location>
        <begin position="176"/>
        <end position="188"/>
    </location>
</feature>
<feature type="domain" description="ADF-H" evidence="5">
    <location>
        <begin position="7"/>
        <end position="136"/>
    </location>
</feature>
<dbReference type="Proteomes" id="UP001648503">
    <property type="component" value="Unassembled WGS sequence"/>
</dbReference>
<dbReference type="CDD" id="cd11281">
    <property type="entry name" value="ADF_drebrin_like"/>
    <property type="match status" value="1"/>
</dbReference>
<name>A0ABQ8FMQ6_9FUNG</name>
<keyword evidence="1 2" id="KW-0728">SH3 domain</keyword>
<dbReference type="EMBL" id="JAFCIX010000065">
    <property type="protein sequence ID" value="KAH6599441.1"/>
    <property type="molecule type" value="Genomic_DNA"/>
</dbReference>
<evidence type="ECO:0000256" key="1">
    <source>
        <dbReference type="ARBA" id="ARBA00022443"/>
    </source>
</evidence>
<dbReference type="SMART" id="SM00102">
    <property type="entry name" value="ADF"/>
    <property type="match status" value="1"/>
</dbReference>
<sequence length="440" mass="49417">MSSSQVNLSTHSAEIAAAYQSVLSAQDACNWAIFSYDKGSNDLKLFGSGDGGLDELRDEFEEGKIQYAFAKVIEPISELPKYVLVAWCGDGVPVGKKGLFHYHVNDIIRHFKGFHVQINARAYDDVDPALIMKKVHDSSGAKYSINQKPQYDPPASSHPPAAVVPPVNTTRMPERASAAVASNNSASNKPTGNHESVTSKFNAISLNNKNDPIPQSRPTYGGYGGYAQVQRPSQPQASPFGPKVSAAPQLDSRVQVERERREREEKAARELAEKEYREREARDLHKDNQRIQQQDADRQKKDLQQKSMESERLLKERQDKEAQEKSRREAEERERQDHIERQRIEAEARLENERMAYKQQQQQQSAVAVPDPSSRAAVSAPVSVQSITAVALYDYTPDESNEIPLTENETVSNIIQIDEGWWEGTNSQGQRGLFPEITWK</sequence>
<dbReference type="PROSITE" id="PS51263">
    <property type="entry name" value="ADF_H"/>
    <property type="match status" value="1"/>
</dbReference>